<keyword evidence="9" id="KW-1185">Reference proteome</keyword>
<dbReference type="SUPFAM" id="SSF54211">
    <property type="entry name" value="Ribosomal protein S5 domain 2-like"/>
    <property type="match status" value="1"/>
</dbReference>
<dbReference type="EMBL" id="LFJJ01000080">
    <property type="protein sequence ID" value="KND60124.1"/>
    <property type="molecule type" value="Genomic_DNA"/>
</dbReference>
<dbReference type="AlphaFoldDB" id="A0A0L0MDU5"/>
<dbReference type="PANTHER" id="PTHR32463">
    <property type="entry name" value="L-FUCOSE KINASE"/>
    <property type="match status" value="1"/>
</dbReference>
<dbReference type="InterPro" id="IPR001174">
    <property type="entry name" value="HddA/FKP"/>
</dbReference>
<dbReference type="InterPro" id="IPR020568">
    <property type="entry name" value="Ribosomal_Su5_D2-typ_SF"/>
</dbReference>
<evidence type="ECO:0000256" key="4">
    <source>
        <dbReference type="ARBA" id="ARBA00022840"/>
    </source>
</evidence>
<feature type="domain" description="GHMP kinase N-terminal" evidence="6">
    <location>
        <begin position="70"/>
        <end position="155"/>
    </location>
</feature>
<dbReference type="InterPro" id="IPR013750">
    <property type="entry name" value="GHMP_kinase_C_dom"/>
</dbReference>
<evidence type="ECO:0000256" key="3">
    <source>
        <dbReference type="ARBA" id="ARBA00022777"/>
    </source>
</evidence>
<evidence type="ECO:0000256" key="2">
    <source>
        <dbReference type="ARBA" id="ARBA00022741"/>
    </source>
</evidence>
<sequence>MIITKTPFRLSFVGGGSDIPSYYREHGGAVLSTSIDKFVYLTLNKRFDHSIRVSYSQTEEVDTVDQIQHRIVKAVLTKLGIEGGLEITSMADVPSRGSGLGSSSAFTVGLLHCAYTYKGIYKSKHDLAAEACQIEIDILQEPIGKQDQYGAAMGGVNFIRFNEDDTIDIEPVVSPHGVIQQVEDSLMMFYTGITRSASAILQQQSDAMASNELKRRTMHRMVELASVMRSELTASNVGAVGEILHESWNLKRSLTEGISSGFIDDCYDAAMAAGATGGKLLGAGGGGFLVFFVPKERQPHVKEALSHLRLIDFRFERQGTSVIFYHE</sequence>
<dbReference type="PRINTS" id="PR00960">
    <property type="entry name" value="LMBPPROTEIN"/>
</dbReference>
<dbReference type="Gene3D" id="3.30.230.120">
    <property type="match status" value="1"/>
</dbReference>
<comment type="caution">
    <text evidence="8">The sequence shown here is derived from an EMBL/GenBank/DDBJ whole genome shotgun (WGS) entry which is preliminary data.</text>
</comment>
<evidence type="ECO:0000313" key="9">
    <source>
        <dbReference type="Proteomes" id="UP000036959"/>
    </source>
</evidence>
<evidence type="ECO:0000259" key="7">
    <source>
        <dbReference type="Pfam" id="PF08544"/>
    </source>
</evidence>
<evidence type="ECO:0000313" key="8">
    <source>
        <dbReference type="EMBL" id="KND60124.1"/>
    </source>
</evidence>
<gene>
    <name evidence="8" type="ORF">BVER_00104</name>
</gene>
<dbReference type="GO" id="GO:0042352">
    <property type="term" value="P:GDP-L-fucose salvage"/>
    <property type="evidence" value="ECO:0007669"/>
    <property type="project" value="TreeGrafter"/>
</dbReference>
<keyword evidence="4" id="KW-0067">ATP-binding</keyword>
<dbReference type="PIRSF" id="PIRSF036406">
    <property type="entry name" value="Hept_kin"/>
    <property type="match status" value="1"/>
</dbReference>
<keyword evidence="2" id="KW-0547">Nucleotide-binding</keyword>
<dbReference type="InterPro" id="IPR052203">
    <property type="entry name" value="GHMP_Kinase-Related"/>
</dbReference>
<dbReference type="InterPro" id="IPR006204">
    <property type="entry name" value="GHMP_kinase_N_dom"/>
</dbReference>
<comment type="similarity">
    <text evidence="5">Belongs to the GHMP kinase family.</text>
</comment>
<dbReference type="GO" id="GO:0050201">
    <property type="term" value="F:fucokinase activity"/>
    <property type="evidence" value="ECO:0007669"/>
    <property type="project" value="TreeGrafter"/>
</dbReference>
<dbReference type="Pfam" id="PF00288">
    <property type="entry name" value="GHMP_kinases_N"/>
    <property type="match status" value="1"/>
</dbReference>
<keyword evidence="3 8" id="KW-0418">Kinase</keyword>
<name>A0A0L0MDU5_9BURK</name>
<dbReference type="PANTHER" id="PTHR32463:SF0">
    <property type="entry name" value="L-FUCOSE KINASE"/>
    <property type="match status" value="1"/>
</dbReference>
<dbReference type="InterPro" id="IPR014606">
    <property type="entry name" value="Heptose_7-P_kinase"/>
</dbReference>
<evidence type="ECO:0000256" key="5">
    <source>
        <dbReference type="ARBA" id="ARBA00038121"/>
    </source>
</evidence>
<keyword evidence="1" id="KW-0808">Transferase</keyword>
<dbReference type="SUPFAM" id="SSF55060">
    <property type="entry name" value="GHMP Kinase, C-terminal domain"/>
    <property type="match status" value="1"/>
</dbReference>
<proteinExistence type="inferred from homology"/>
<dbReference type="OrthoDB" id="9812992at2"/>
<dbReference type="InterPro" id="IPR036554">
    <property type="entry name" value="GHMP_kinase_C_sf"/>
</dbReference>
<dbReference type="PATRIC" id="fig|242163.4.peg.6642"/>
<dbReference type="Proteomes" id="UP000036959">
    <property type="component" value="Unassembled WGS sequence"/>
</dbReference>
<reference evidence="9" key="1">
    <citation type="submission" date="2015-06" db="EMBL/GenBank/DDBJ databases">
        <title>Comparative genomics of Burkholderia leaf nodule symbionts.</title>
        <authorList>
            <person name="Carlier A."/>
            <person name="Eberl L."/>
            <person name="Pinto-Carbo M."/>
        </authorList>
    </citation>
    <scope>NUCLEOTIDE SEQUENCE [LARGE SCALE GENOMIC DNA]</scope>
    <source>
        <strain evidence="9">UZHbot4</strain>
    </source>
</reference>
<accession>A0A0L0MDU5</accession>
<dbReference type="GO" id="GO:0005524">
    <property type="term" value="F:ATP binding"/>
    <property type="evidence" value="ECO:0007669"/>
    <property type="project" value="UniProtKB-KW"/>
</dbReference>
<dbReference type="Pfam" id="PF08544">
    <property type="entry name" value="GHMP_kinases_C"/>
    <property type="match status" value="1"/>
</dbReference>
<evidence type="ECO:0000259" key="6">
    <source>
        <dbReference type="Pfam" id="PF00288"/>
    </source>
</evidence>
<evidence type="ECO:0000256" key="1">
    <source>
        <dbReference type="ARBA" id="ARBA00022679"/>
    </source>
</evidence>
<feature type="domain" description="GHMP kinase C-terminal" evidence="7">
    <location>
        <begin position="228"/>
        <end position="306"/>
    </location>
</feature>
<organism evidence="8 9">
    <name type="scientific">Candidatus Burkholderia verschuerenii</name>
    <dbReference type="NCBI Taxonomy" id="242163"/>
    <lineage>
        <taxon>Bacteria</taxon>
        <taxon>Pseudomonadati</taxon>
        <taxon>Pseudomonadota</taxon>
        <taxon>Betaproteobacteria</taxon>
        <taxon>Burkholderiales</taxon>
        <taxon>Burkholderiaceae</taxon>
        <taxon>Burkholderia</taxon>
    </lineage>
</organism>
<protein>
    <submittedName>
        <fullName evidence="8">D,D-heptose 7-phosphate kinase</fullName>
    </submittedName>
</protein>